<gene>
    <name evidence="3" type="ORF">LECACI_7A006352</name>
</gene>
<feature type="region of interest" description="Disordered" evidence="1">
    <location>
        <begin position="1"/>
        <end position="31"/>
    </location>
</feature>
<dbReference type="InterPro" id="IPR036047">
    <property type="entry name" value="F-box-like_dom_sf"/>
</dbReference>
<dbReference type="Pfam" id="PF00646">
    <property type="entry name" value="F-box"/>
    <property type="match status" value="1"/>
</dbReference>
<evidence type="ECO:0000259" key="2">
    <source>
        <dbReference type="Pfam" id="PF00646"/>
    </source>
</evidence>
<protein>
    <recommendedName>
        <fullName evidence="2">F-box domain-containing protein</fullName>
    </recommendedName>
</protein>
<accession>A0AAI9ECL3</accession>
<dbReference type="AlphaFoldDB" id="A0AAI9ECL3"/>
<sequence length="321" mass="35373">MDFAEQMRRLQVASPSSSSRERRFSDADLSSSQRPHLLAVCEIHNRGTVASETDTPEQAPPQTELEQHTCTTGECSVVKVFETTELLEIILSFLDTTSVLTLSCTNPKWNAITRQSPTLRLHYFVFPKWNSSPPGFKLLDLKLPRLSIEAGDPLDQGHWINVKMDIAAARSICPDSRSGRRLRSRSIFEGLRGGLGPRADREGWPAPVTPSPESDTTLKHESLFIVQPPVLGMQAFILDPNAAVEHDPDNEGGPSACAKLHCDAGITLGFLAETTLSLLSDRGVMFGPDDRTVLFKAIISFTSRAQAPRKRGTIRSVTRIE</sequence>
<feature type="region of interest" description="Disordered" evidence="1">
    <location>
        <begin position="194"/>
        <end position="216"/>
    </location>
</feature>
<reference evidence="3" key="1">
    <citation type="submission" date="2023-11" db="EMBL/GenBank/DDBJ databases">
        <authorList>
            <person name="Alioto T."/>
            <person name="Alioto T."/>
            <person name="Gomez Garrido J."/>
        </authorList>
    </citation>
    <scope>NUCLEOTIDE SEQUENCE</scope>
</reference>
<feature type="domain" description="F-box" evidence="2">
    <location>
        <begin position="85"/>
        <end position="116"/>
    </location>
</feature>
<evidence type="ECO:0000313" key="4">
    <source>
        <dbReference type="Proteomes" id="UP001296104"/>
    </source>
</evidence>
<feature type="region of interest" description="Disordered" evidence="1">
    <location>
        <begin position="48"/>
        <end position="68"/>
    </location>
</feature>
<comment type="caution">
    <text evidence="3">The sequence shown here is derived from an EMBL/GenBank/DDBJ whole genome shotgun (WGS) entry which is preliminary data.</text>
</comment>
<organism evidence="3 4">
    <name type="scientific">Lecanosticta acicola</name>
    <dbReference type="NCBI Taxonomy" id="111012"/>
    <lineage>
        <taxon>Eukaryota</taxon>
        <taxon>Fungi</taxon>
        <taxon>Dikarya</taxon>
        <taxon>Ascomycota</taxon>
        <taxon>Pezizomycotina</taxon>
        <taxon>Dothideomycetes</taxon>
        <taxon>Dothideomycetidae</taxon>
        <taxon>Mycosphaerellales</taxon>
        <taxon>Mycosphaerellaceae</taxon>
        <taxon>Lecanosticta</taxon>
    </lineage>
</organism>
<dbReference type="Proteomes" id="UP001296104">
    <property type="component" value="Unassembled WGS sequence"/>
</dbReference>
<dbReference type="EMBL" id="CAVMBE010000045">
    <property type="protein sequence ID" value="CAK4031194.1"/>
    <property type="molecule type" value="Genomic_DNA"/>
</dbReference>
<dbReference type="CDD" id="cd09917">
    <property type="entry name" value="F-box_SF"/>
    <property type="match status" value="1"/>
</dbReference>
<proteinExistence type="predicted"/>
<evidence type="ECO:0000313" key="3">
    <source>
        <dbReference type="EMBL" id="CAK4031194.1"/>
    </source>
</evidence>
<dbReference type="InterPro" id="IPR001810">
    <property type="entry name" value="F-box_dom"/>
</dbReference>
<evidence type="ECO:0000256" key="1">
    <source>
        <dbReference type="SAM" id="MobiDB-lite"/>
    </source>
</evidence>
<name>A0AAI9ECL3_9PEZI</name>
<keyword evidence="4" id="KW-1185">Reference proteome</keyword>
<dbReference type="SUPFAM" id="SSF81383">
    <property type="entry name" value="F-box domain"/>
    <property type="match status" value="1"/>
</dbReference>